<dbReference type="InterPro" id="IPR006366">
    <property type="entry name" value="CobA/CysG_C"/>
</dbReference>
<evidence type="ECO:0000256" key="5">
    <source>
        <dbReference type="ARBA" id="ARBA00022679"/>
    </source>
</evidence>
<comment type="pathway">
    <text evidence="8">Porphyrin-containing compound metabolism; siroheme biosynthesis; precorrin-2 from uroporphyrinogen III: step 1/1.</text>
</comment>
<dbReference type="FunFam" id="3.40.1010.10:FF:000001">
    <property type="entry name" value="Siroheme synthase"/>
    <property type="match status" value="1"/>
</dbReference>
<dbReference type="Gene3D" id="3.40.1010.10">
    <property type="entry name" value="Cobalt-precorrin-4 Transmethylase, Domain 1"/>
    <property type="match status" value="1"/>
</dbReference>
<comment type="similarity">
    <text evidence="1 10">Belongs to the precorrin methyltransferase family.</text>
</comment>
<dbReference type="SUPFAM" id="SSF53790">
    <property type="entry name" value="Tetrapyrrole methylase"/>
    <property type="match status" value="1"/>
</dbReference>
<dbReference type="InterPro" id="IPR050161">
    <property type="entry name" value="Siro_Cobalamin_biosynth"/>
</dbReference>
<dbReference type="Proteomes" id="UP000777265">
    <property type="component" value="Unassembled WGS sequence"/>
</dbReference>
<dbReference type="GO" id="GO:0009236">
    <property type="term" value="P:cobalamin biosynthetic process"/>
    <property type="evidence" value="ECO:0007669"/>
    <property type="project" value="UniProtKB-KW"/>
</dbReference>
<gene>
    <name evidence="13" type="primary">cobA</name>
    <name evidence="13" type="ORF">GXY80_10640</name>
</gene>
<dbReference type="Pfam" id="PF02602">
    <property type="entry name" value="HEM4"/>
    <property type="match status" value="1"/>
</dbReference>
<evidence type="ECO:0000256" key="7">
    <source>
        <dbReference type="ARBA" id="ARBA00023244"/>
    </source>
</evidence>
<evidence type="ECO:0000256" key="6">
    <source>
        <dbReference type="ARBA" id="ARBA00022691"/>
    </source>
</evidence>
<evidence type="ECO:0000256" key="1">
    <source>
        <dbReference type="ARBA" id="ARBA00005879"/>
    </source>
</evidence>
<dbReference type="InterPro" id="IPR036108">
    <property type="entry name" value="4pyrrol_syn_uPrphyn_synt_sf"/>
</dbReference>
<evidence type="ECO:0000256" key="9">
    <source>
        <dbReference type="ARBA" id="ARBA00060548"/>
    </source>
</evidence>
<dbReference type="PROSITE" id="PS00840">
    <property type="entry name" value="SUMT_2"/>
    <property type="match status" value="1"/>
</dbReference>
<dbReference type="Pfam" id="PF00590">
    <property type="entry name" value="TP_methylase"/>
    <property type="match status" value="1"/>
</dbReference>
<dbReference type="PROSITE" id="PS00839">
    <property type="entry name" value="SUMT_1"/>
    <property type="match status" value="1"/>
</dbReference>
<reference evidence="13" key="1">
    <citation type="journal article" date="2020" name="Biotechnol. Biofuels">
        <title>New insights from the biogas microbiome by comprehensive genome-resolved metagenomics of nearly 1600 species originating from multiple anaerobic digesters.</title>
        <authorList>
            <person name="Campanaro S."/>
            <person name="Treu L."/>
            <person name="Rodriguez-R L.M."/>
            <person name="Kovalovszki A."/>
            <person name="Ziels R.M."/>
            <person name="Maus I."/>
            <person name="Zhu X."/>
            <person name="Kougias P.G."/>
            <person name="Basile A."/>
            <person name="Luo G."/>
            <person name="Schluter A."/>
            <person name="Konstantinidis K.T."/>
            <person name="Angelidaki I."/>
        </authorList>
    </citation>
    <scope>NUCLEOTIDE SEQUENCE</scope>
    <source>
        <strain evidence="13">AS06rmzACSIP_7</strain>
    </source>
</reference>
<evidence type="ECO:0000256" key="3">
    <source>
        <dbReference type="ARBA" id="ARBA00022573"/>
    </source>
</evidence>
<dbReference type="AlphaFoldDB" id="A0A971M689"/>
<dbReference type="InterPro" id="IPR014777">
    <property type="entry name" value="4pyrrole_Mease_sub1"/>
</dbReference>
<name>A0A971M689_9BACT</name>
<dbReference type="EC" id="2.1.1.107" evidence="2"/>
<comment type="caution">
    <text evidence="13">The sequence shown here is derived from an EMBL/GenBank/DDBJ whole genome shotgun (WGS) entry which is preliminary data.</text>
</comment>
<dbReference type="CDD" id="cd11642">
    <property type="entry name" value="SUMT"/>
    <property type="match status" value="1"/>
</dbReference>
<keyword evidence="4 10" id="KW-0489">Methyltransferase</keyword>
<keyword evidence="6" id="KW-0949">S-adenosyl-L-methionine</keyword>
<sequence length="497" mass="54696">MGRVYFVGAGPGDLKLITLRGLELVQRADVIIYDFLVNPRLLDFRRPEAEVIYVGKQASRHELPQPDINDLIVQKARGNEVVVRLKGGDPFIFGRGGEEAEVLAENGIPFEIVPGITSAIAVPAYAGIPLTHREYASTVAFITGHEDEKKTASTIRWEELAAGPDTLVFLMGVKNLKFIKERLIKGGRSPDTGACLIQWGTLPKQKVVTGTLGDIDVLARKEGIKPPAIILIGDVVKLRDHLSWFEHRPLFGKKIAITRAPHQSLKLGELLTEKGADILYMPTIVISPIEPNRELEHAIDNILEYSFILFTSTNAVSVFFDSLFRKGRDTRALSGVKVLPIGPATASLLQSKGIIPDFLPDKFTSEGIIEILKTVEVEGKKFLLPRAEEARDIIVEYIKDHGGSCDVIPVYKASLPKEIAPVSEKPDIVTFTSSSTVRNFITLYGERTLEGTLIASIGPVTTGTLRDHRFQAHIEAERYDIPGLVEAIERCVGGRSE</sequence>
<dbReference type="NCBIfam" id="TIGR01469">
    <property type="entry name" value="cobA_cysG_Cterm"/>
    <property type="match status" value="1"/>
</dbReference>
<dbReference type="Gene3D" id="3.30.950.10">
    <property type="entry name" value="Methyltransferase, Cobalt-precorrin-4 Transmethylase, Domain 2"/>
    <property type="match status" value="1"/>
</dbReference>
<dbReference type="InterPro" id="IPR000878">
    <property type="entry name" value="4pyrrol_Mease"/>
</dbReference>
<dbReference type="GO" id="GO:0032259">
    <property type="term" value="P:methylation"/>
    <property type="evidence" value="ECO:0007669"/>
    <property type="project" value="UniProtKB-KW"/>
</dbReference>
<dbReference type="GO" id="GO:0004852">
    <property type="term" value="F:uroporphyrinogen-III synthase activity"/>
    <property type="evidence" value="ECO:0007669"/>
    <property type="project" value="InterPro"/>
</dbReference>
<dbReference type="InterPro" id="IPR014776">
    <property type="entry name" value="4pyrrole_Mease_sub2"/>
</dbReference>
<dbReference type="InterPro" id="IPR035996">
    <property type="entry name" value="4pyrrol_Methylase_sf"/>
</dbReference>
<comment type="pathway">
    <text evidence="9">Cofactor biosynthesis; adenosylcobalamin biosynthesis; precorrin-2 from uroporphyrinogen III: step 1/1.</text>
</comment>
<dbReference type="FunFam" id="3.30.950.10:FF:000001">
    <property type="entry name" value="Siroheme synthase"/>
    <property type="match status" value="1"/>
</dbReference>
<proteinExistence type="inferred from homology"/>
<evidence type="ECO:0000256" key="10">
    <source>
        <dbReference type="RuleBase" id="RU003960"/>
    </source>
</evidence>
<evidence type="ECO:0000313" key="14">
    <source>
        <dbReference type="Proteomes" id="UP000777265"/>
    </source>
</evidence>
<feature type="domain" description="Tetrapyrrole methylase" evidence="11">
    <location>
        <begin position="3"/>
        <end position="215"/>
    </location>
</feature>
<dbReference type="Gene3D" id="3.40.50.10090">
    <property type="match status" value="2"/>
</dbReference>
<keyword evidence="5 10" id="KW-0808">Transferase</keyword>
<dbReference type="SUPFAM" id="SSF69618">
    <property type="entry name" value="HemD-like"/>
    <property type="match status" value="1"/>
</dbReference>
<feature type="domain" description="Tetrapyrrole biosynthesis uroporphyrinogen III synthase" evidence="12">
    <location>
        <begin position="267"/>
        <end position="486"/>
    </location>
</feature>
<dbReference type="EMBL" id="JAAYEE010000182">
    <property type="protein sequence ID" value="NLW35921.1"/>
    <property type="molecule type" value="Genomic_DNA"/>
</dbReference>
<protein>
    <recommendedName>
        <fullName evidence="2">uroporphyrinogen-III C-methyltransferase</fullName>
        <ecNumber evidence="2">2.1.1.107</ecNumber>
    </recommendedName>
</protein>
<dbReference type="PANTHER" id="PTHR45790">
    <property type="entry name" value="SIROHEME SYNTHASE-RELATED"/>
    <property type="match status" value="1"/>
</dbReference>
<reference evidence="13" key="2">
    <citation type="submission" date="2020-01" db="EMBL/GenBank/DDBJ databases">
        <authorList>
            <person name="Campanaro S."/>
        </authorList>
    </citation>
    <scope>NUCLEOTIDE SEQUENCE</scope>
    <source>
        <strain evidence="13">AS06rmzACSIP_7</strain>
    </source>
</reference>
<keyword evidence="3" id="KW-0169">Cobalamin biosynthesis</keyword>
<evidence type="ECO:0000256" key="4">
    <source>
        <dbReference type="ARBA" id="ARBA00022603"/>
    </source>
</evidence>
<accession>A0A971M689</accession>
<dbReference type="NCBIfam" id="NF004790">
    <property type="entry name" value="PRK06136.1"/>
    <property type="match status" value="1"/>
</dbReference>
<evidence type="ECO:0000256" key="8">
    <source>
        <dbReference type="ARBA" id="ARBA00025705"/>
    </source>
</evidence>
<dbReference type="InterPro" id="IPR003043">
    <property type="entry name" value="Uropor_MeTrfase_CS"/>
</dbReference>
<dbReference type="GO" id="GO:0004851">
    <property type="term" value="F:uroporphyrin-III C-methyltransferase activity"/>
    <property type="evidence" value="ECO:0007669"/>
    <property type="project" value="UniProtKB-EC"/>
</dbReference>
<evidence type="ECO:0000313" key="13">
    <source>
        <dbReference type="EMBL" id="NLW35921.1"/>
    </source>
</evidence>
<dbReference type="CDD" id="cd06578">
    <property type="entry name" value="HemD"/>
    <property type="match status" value="1"/>
</dbReference>
<dbReference type="InterPro" id="IPR003754">
    <property type="entry name" value="4pyrrol_synth_uPrphyn_synth"/>
</dbReference>
<keyword evidence="7" id="KW-0627">Porphyrin biosynthesis</keyword>
<dbReference type="GO" id="GO:0019354">
    <property type="term" value="P:siroheme biosynthetic process"/>
    <property type="evidence" value="ECO:0007669"/>
    <property type="project" value="InterPro"/>
</dbReference>
<evidence type="ECO:0000256" key="2">
    <source>
        <dbReference type="ARBA" id="ARBA00012162"/>
    </source>
</evidence>
<evidence type="ECO:0000259" key="12">
    <source>
        <dbReference type="Pfam" id="PF02602"/>
    </source>
</evidence>
<dbReference type="PANTHER" id="PTHR45790:SF3">
    <property type="entry name" value="S-ADENOSYL-L-METHIONINE-DEPENDENT UROPORPHYRINOGEN III METHYLTRANSFERASE, CHLOROPLASTIC"/>
    <property type="match status" value="1"/>
</dbReference>
<evidence type="ECO:0000259" key="11">
    <source>
        <dbReference type="Pfam" id="PF00590"/>
    </source>
</evidence>
<organism evidence="13 14">
    <name type="scientific">Syntrophorhabdus aromaticivorans</name>
    <dbReference type="NCBI Taxonomy" id="328301"/>
    <lineage>
        <taxon>Bacteria</taxon>
        <taxon>Pseudomonadati</taxon>
        <taxon>Thermodesulfobacteriota</taxon>
        <taxon>Syntrophorhabdia</taxon>
        <taxon>Syntrophorhabdales</taxon>
        <taxon>Syntrophorhabdaceae</taxon>
        <taxon>Syntrophorhabdus</taxon>
    </lineage>
</organism>